<name>A0A934NQN7_9NOCA</name>
<dbReference type="EMBL" id="JAEMNV010000003">
    <property type="protein sequence ID" value="MBJ8339535.1"/>
    <property type="molecule type" value="Genomic_DNA"/>
</dbReference>
<sequence>MNHERILRTVLGISACYVVLLAVWAGWLIEHTPPGTMPYQIAGLLGLFGFLIGVGMMLANRPTREDRRLRKRGLEGWARIDDAHSVGQTDHATELTELELTLTVPGSETYSGRVVYDLSPVDRPRFAVGETLSVRVDPQNRDRIILCP</sequence>
<gene>
    <name evidence="2" type="ORF">JGU71_11625</name>
</gene>
<keyword evidence="1" id="KW-0812">Transmembrane</keyword>
<keyword evidence="1" id="KW-0472">Membrane</keyword>
<feature type="transmembrane region" description="Helical" evidence="1">
    <location>
        <begin position="41"/>
        <end position="60"/>
    </location>
</feature>
<dbReference type="AlphaFoldDB" id="A0A934NQN7"/>
<proteinExistence type="predicted"/>
<protein>
    <recommendedName>
        <fullName evidence="4">DUF4175 domain-containing protein</fullName>
    </recommendedName>
</protein>
<evidence type="ECO:0000256" key="1">
    <source>
        <dbReference type="SAM" id="Phobius"/>
    </source>
</evidence>
<dbReference type="Proteomes" id="UP000655868">
    <property type="component" value="Unassembled WGS sequence"/>
</dbReference>
<evidence type="ECO:0008006" key="4">
    <source>
        <dbReference type="Google" id="ProtNLM"/>
    </source>
</evidence>
<organism evidence="2 3">
    <name type="scientific">Antrihabitans stalagmiti</name>
    <dbReference type="NCBI Taxonomy" id="2799499"/>
    <lineage>
        <taxon>Bacteria</taxon>
        <taxon>Bacillati</taxon>
        <taxon>Actinomycetota</taxon>
        <taxon>Actinomycetes</taxon>
        <taxon>Mycobacteriales</taxon>
        <taxon>Nocardiaceae</taxon>
        <taxon>Antrihabitans</taxon>
    </lineage>
</organism>
<feature type="transmembrane region" description="Helical" evidence="1">
    <location>
        <begin position="7"/>
        <end position="29"/>
    </location>
</feature>
<keyword evidence="1" id="KW-1133">Transmembrane helix</keyword>
<reference evidence="2" key="1">
    <citation type="submission" date="2020-12" db="EMBL/GenBank/DDBJ databases">
        <title>Antrihabitans popcorni sp. nov. and Antrihabitans auranticaus sp. nov., isolated from a larva cave.</title>
        <authorList>
            <person name="Lee S.D."/>
            <person name="Kim I.S."/>
        </authorList>
    </citation>
    <scope>NUCLEOTIDE SEQUENCE</scope>
    <source>
        <strain evidence="2">YC3-6</strain>
    </source>
</reference>
<evidence type="ECO:0000313" key="3">
    <source>
        <dbReference type="Proteomes" id="UP000655868"/>
    </source>
</evidence>
<dbReference type="RefSeq" id="WP_199704274.1">
    <property type="nucleotide sequence ID" value="NZ_JAEMNV010000003.1"/>
</dbReference>
<comment type="caution">
    <text evidence="2">The sequence shown here is derived from an EMBL/GenBank/DDBJ whole genome shotgun (WGS) entry which is preliminary data.</text>
</comment>
<keyword evidence="3" id="KW-1185">Reference proteome</keyword>
<evidence type="ECO:0000313" key="2">
    <source>
        <dbReference type="EMBL" id="MBJ8339535.1"/>
    </source>
</evidence>
<accession>A0A934NQN7</accession>